<keyword evidence="6" id="KW-0472">Membrane</keyword>
<sequence length="1501" mass="167112">MYGHSCCICPFNHRGNRSDIPKSITTKSFLQQLLHPWHAYGNYKEVAFRTFIDDYLIWTHLIISLALLHGIIILLSTSLNSVTGCPSSCIVCSEDETVCQGLAHITAVPKKTKSLIITDGNISLISISNFSNLADLTHLTLINSNIARIHEEAFNNLAKLKTLILDNNDISVASITEKTLFPLQNLEILKLNNNVLSNIYGSWFKSTNKLLRLELNGNHITKLTNNSFGTKSLGCLRHLDLSINFISVIEEYAFQALHQLRELDLSKNRLTTVPDTFSLLSHLILLNLSHNQWNCTCELEQLSDFLQNYTSSATRILENENNLHCSYSSNPAVHTVLQLTERNCLSAPHNITLILKDKGKTFSLRDFVLIAVLCLAGAISLFCLITVLLMHKLQRVSDETSRNCCSGIIKEFQCGPCPTNPHSKQYDKFQLKQESGTNVMSIMDYPGVEKTVIEHGRANAQLEWHPSNMSFKMKSKEMLESVKGSYFICLDCRLIQQCPSNAPGSLGNVFETNEVEGLTNIAKGIETNPRDFRSAAHWEGVHGTILQKLSEYNRGFVGQMCEKKSSVPKSLMPESEYSLVHAPHLNACSLLPGKEQIRITSQKETSHDTSSLVTNNSVEMKIHAGKPPLYTYQSQRGGHSFLLGERKNTSSQPNNSLICKYLDCDKLEDHRRQITDKQAQNVKFEEQKTQTDDTKENCFLNDDNMLLSARVKRMNIPRTVGFYIPNIMHDPNTALITSVPRKDQSFKICPGSKYLLRINKKDKGSEITKKTEAPWDSLKDVNRNNPEGNTKSTRKRQDCLMVKMNLQPFSKVRIHPQQIVSRNTEPTKRGCSPKHIPLQLHRKKIKGNHHFGTKKGKDSVTQALTPDSPSKSIITDRMSRSDSCSNSQEITASEKRVKRKLGKTAPLANTCASASAKQSGATTMSLEESDKAYFLQSSISQSNLESTSQITSAAQCSNVFSKQADLKSEVDHTGQLSTEQSQKHTEHRDLQISSIIQEPTANKSLTQCERKATFNTPQENVHDRTLSNVAGDLAETEFGLCVNSISGETEQGGSLLSTHSADGYLENKTKGNTTIYDQLGTSDKSLNDRIDIPDNVHTNGVTVSNDAHFSDSPADTTVKTSYENKVLKTDTKTINDTLASEMLSSPPTQNIDRAPEDEMLPQGKTKELVLKDNEDLQDVIEALEDHNNQLDKNNIMHQQDAMALVTPPLNSVSQELSDIQSKAENKEDLMYSQVNGALNLNTTSLQPPVIAEQANLSGTQAQHSEQNSSFEKPESELSDQANLLTTTSAQSIPVSPEIKDIPSSNPRANLPSNYNEYVLGANEPNTQVIYDKLDENNIIKQVSTTAVKELNLTSATQEKTDMMAISENKTVFAQSHDNDDLVTAPPMCAKHADASSVQEQQPGENNSNNNHAPYIPATETRKKRLSLSESSKVIIVVESGNETINVQKYLIERIRNHQIWQSAKPSNNEPDSISGDRSQRKKISLILPEKSNTKGINKKIK</sequence>
<dbReference type="InterPro" id="IPR003591">
    <property type="entry name" value="Leu-rich_rpt_typical-subtyp"/>
</dbReference>
<feature type="region of interest" description="Disordered" evidence="5">
    <location>
        <begin position="777"/>
        <end position="796"/>
    </location>
</feature>
<feature type="transmembrane region" description="Helical" evidence="6">
    <location>
        <begin position="55"/>
        <end position="75"/>
    </location>
</feature>
<reference evidence="8" key="1">
    <citation type="journal article" date="2016" name="Nature">
        <title>Genome evolution in the allotetraploid frog Xenopus laevis.</title>
        <authorList>
            <person name="Session A.M."/>
            <person name="Uno Y."/>
            <person name="Kwon T."/>
            <person name="Chapman J.A."/>
            <person name="Toyoda A."/>
            <person name="Takahashi S."/>
            <person name="Fukui A."/>
            <person name="Hikosaka A."/>
            <person name="Suzuki A."/>
            <person name="Kondo M."/>
            <person name="van Heeringen S.J."/>
            <person name="Quigley I."/>
            <person name="Heinz S."/>
            <person name="Ogino H."/>
            <person name="Ochi H."/>
            <person name="Hellsten U."/>
            <person name="Lyons J.B."/>
            <person name="Simakov O."/>
            <person name="Putnam N."/>
            <person name="Stites J."/>
            <person name="Kuroki Y."/>
            <person name="Tanaka T."/>
            <person name="Michiue T."/>
            <person name="Watanabe M."/>
            <person name="Bogdanovic O."/>
            <person name="Lister R."/>
            <person name="Georgiou G."/>
            <person name="Paranjpe S.S."/>
            <person name="van Kruijsbergen I."/>
            <person name="Shu S."/>
            <person name="Carlson J."/>
            <person name="Kinoshita T."/>
            <person name="Ohta Y."/>
            <person name="Mawaribuchi S."/>
            <person name="Jenkins J."/>
            <person name="Grimwood J."/>
            <person name="Schmutz J."/>
            <person name="Mitros T."/>
            <person name="Mozaffari S.V."/>
            <person name="Suzuki Y."/>
            <person name="Haramoto Y."/>
            <person name="Yamamoto T.S."/>
            <person name="Takagi C."/>
            <person name="Heald R."/>
            <person name="Miller K."/>
            <person name="Haudenschild C."/>
            <person name="Kitzman J."/>
            <person name="Nakayama T."/>
            <person name="Izutsu Y."/>
            <person name="Robert J."/>
            <person name="Fortriede J."/>
            <person name="Burns K."/>
            <person name="Lotay V."/>
            <person name="Karimi K."/>
            <person name="Yasuoka Y."/>
            <person name="Dichmann D.S."/>
            <person name="Flajnik M.F."/>
            <person name="Houston D.W."/>
            <person name="Shendure J."/>
            <person name="DuPasquier L."/>
            <person name="Vize P.D."/>
            <person name="Zorn A.M."/>
            <person name="Ito M."/>
            <person name="Marcotte E.M."/>
            <person name="Wallingford J.B."/>
            <person name="Ito Y."/>
            <person name="Asashima M."/>
            <person name="Ueno N."/>
            <person name="Matsuda Y."/>
            <person name="Veenstra G.J."/>
            <person name="Fujiyama A."/>
            <person name="Harland R.M."/>
            <person name="Taira M."/>
            <person name="Rokhsar D.S."/>
        </authorList>
    </citation>
    <scope>NUCLEOTIDE SEQUENCE [LARGE SCALE GENOMIC DNA]</scope>
    <source>
        <strain evidence="8">J</strain>
    </source>
</reference>
<evidence type="ECO:0000313" key="8">
    <source>
        <dbReference type="Proteomes" id="UP000694892"/>
    </source>
</evidence>
<keyword evidence="6" id="KW-0812">Transmembrane</keyword>
<dbReference type="InterPro" id="IPR001611">
    <property type="entry name" value="Leu-rich_rpt"/>
</dbReference>
<evidence type="ECO:0008006" key="9">
    <source>
        <dbReference type="Google" id="ProtNLM"/>
    </source>
</evidence>
<evidence type="ECO:0000256" key="3">
    <source>
        <dbReference type="ARBA" id="ARBA00022737"/>
    </source>
</evidence>
<dbReference type="PANTHER" id="PTHR24366">
    <property type="entry name" value="IG(IMMUNOGLOBULIN) AND LRR(LEUCINE RICH REPEAT) DOMAINS"/>
    <property type="match status" value="1"/>
</dbReference>
<keyword evidence="4" id="KW-0175">Coiled coil</keyword>
<proteinExistence type="predicted"/>
<protein>
    <recommendedName>
        <fullName evidence="9">LRRCT domain-containing protein</fullName>
    </recommendedName>
</protein>
<dbReference type="SMART" id="SM00369">
    <property type="entry name" value="LRR_TYP"/>
    <property type="match status" value="6"/>
</dbReference>
<feature type="compositionally biased region" description="Polar residues" evidence="5">
    <location>
        <begin position="859"/>
        <end position="873"/>
    </location>
</feature>
<feature type="region of interest" description="Disordered" evidence="5">
    <location>
        <begin position="1461"/>
        <end position="1501"/>
    </location>
</feature>
<evidence type="ECO:0000256" key="5">
    <source>
        <dbReference type="SAM" id="MobiDB-lite"/>
    </source>
</evidence>
<keyword evidence="2" id="KW-0732">Signal</keyword>
<dbReference type="Gene3D" id="3.80.10.10">
    <property type="entry name" value="Ribonuclease Inhibitor"/>
    <property type="match status" value="2"/>
</dbReference>
<evidence type="ECO:0000256" key="4">
    <source>
        <dbReference type="SAM" id="Coils"/>
    </source>
</evidence>
<evidence type="ECO:0000256" key="1">
    <source>
        <dbReference type="ARBA" id="ARBA00022614"/>
    </source>
</evidence>
<dbReference type="PROSITE" id="PS51450">
    <property type="entry name" value="LRR"/>
    <property type="match status" value="2"/>
</dbReference>
<keyword evidence="1" id="KW-0433">Leucine-rich repeat</keyword>
<keyword evidence="3" id="KW-0677">Repeat</keyword>
<dbReference type="Proteomes" id="UP000694892">
    <property type="component" value="Chromosome 4L"/>
</dbReference>
<feature type="region of interest" description="Disordered" evidence="5">
    <location>
        <begin position="1389"/>
        <end position="1423"/>
    </location>
</feature>
<feature type="compositionally biased region" description="Polar residues" evidence="5">
    <location>
        <begin position="881"/>
        <end position="891"/>
    </location>
</feature>
<feature type="compositionally biased region" description="Polar residues" evidence="5">
    <location>
        <begin position="1278"/>
        <end position="1293"/>
    </location>
</feature>
<keyword evidence="6" id="KW-1133">Transmembrane helix</keyword>
<accession>A0A974HNN0</accession>
<dbReference type="SUPFAM" id="SSF52058">
    <property type="entry name" value="L domain-like"/>
    <property type="match status" value="1"/>
</dbReference>
<dbReference type="EMBL" id="CM004472">
    <property type="protein sequence ID" value="OCT84784.1"/>
    <property type="molecule type" value="Genomic_DNA"/>
</dbReference>
<feature type="compositionally biased region" description="Polar residues" evidence="5">
    <location>
        <begin position="1395"/>
        <end position="1411"/>
    </location>
</feature>
<dbReference type="PANTHER" id="PTHR24366:SF161">
    <property type="entry name" value="TIR DOMAIN-CONTAINING PROTEIN"/>
    <property type="match status" value="1"/>
</dbReference>
<evidence type="ECO:0000313" key="7">
    <source>
        <dbReference type="EMBL" id="OCT84784.1"/>
    </source>
</evidence>
<feature type="transmembrane region" description="Helical" evidence="6">
    <location>
        <begin position="367"/>
        <end position="390"/>
    </location>
</feature>
<feature type="compositionally biased region" description="Polar residues" evidence="5">
    <location>
        <begin position="1461"/>
        <end position="1471"/>
    </location>
</feature>
<evidence type="ECO:0000256" key="2">
    <source>
        <dbReference type="ARBA" id="ARBA00022729"/>
    </source>
</evidence>
<feature type="compositionally biased region" description="Polar residues" evidence="5">
    <location>
        <begin position="1257"/>
        <end position="1270"/>
    </location>
</feature>
<organism evidence="7 8">
    <name type="scientific">Xenopus laevis</name>
    <name type="common">African clawed frog</name>
    <dbReference type="NCBI Taxonomy" id="8355"/>
    <lineage>
        <taxon>Eukaryota</taxon>
        <taxon>Metazoa</taxon>
        <taxon>Chordata</taxon>
        <taxon>Craniata</taxon>
        <taxon>Vertebrata</taxon>
        <taxon>Euteleostomi</taxon>
        <taxon>Amphibia</taxon>
        <taxon>Batrachia</taxon>
        <taxon>Anura</taxon>
        <taxon>Pipoidea</taxon>
        <taxon>Pipidae</taxon>
        <taxon>Xenopodinae</taxon>
        <taxon>Xenopus</taxon>
        <taxon>Xenopus</taxon>
    </lineage>
</organism>
<dbReference type="InterPro" id="IPR032675">
    <property type="entry name" value="LRR_dom_sf"/>
</dbReference>
<gene>
    <name evidence="7" type="ORF">XELAEV_18022941mg</name>
</gene>
<evidence type="ECO:0000256" key="6">
    <source>
        <dbReference type="SAM" id="Phobius"/>
    </source>
</evidence>
<feature type="region of interest" description="Disordered" evidence="5">
    <location>
        <begin position="1257"/>
        <end position="1309"/>
    </location>
</feature>
<dbReference type="Pfam" id="PF13855">
    <property type="entry name" value="LRR_8"/>
    <property type="match status" value="2"/>
</dbReference>
<feature type="region of interest" description="Disordered" evidence="5">
    <location>
        <begin position="846"/>
        <end position="900"/>
    </location>
</feature>
<name>A0A974HNN0_XENLA</name>
<feature type="coiled-coil region" evidence="4">
    <location>
        <begin position="1166"/>
        <end position="1229"/>
    </location>
</feature>